<comment type="caution">
    <text evidence="1">The sequence shown here is derived from an EMBL/GenBank/DDBJ whole genome shotgun (WGS) entry which is preliminary data.</text>
</comment>
<dbReference type="Proteomes" id="UP000532373">
    <property type="component" value="Unassembled WGS sequence"/>
</dbReference>
<dbReference type="AlphaFoldDB" id="A0A8E2B9X6"/>
<sequence length="74" mass="8378">MNYREAQEHLRAMGILMSKRDGRIHLNYSGGSEETAYYTQDLEDAIEAGARMGRSRKPMPNWFTVKPPKSSTGS</sequence>
<reference evidence="1 2" key="1">
    <citation type="submission" date="2020-08" db="EMBL/GenBank/DDBJ databases">
        <title>Genomic Encyclopedia of Type Strains, Phase IV (KMG-IV): sequencing the most valuable type-strain genomes for metagenomic binning, comparative biology and taxonomic classification.</title>
        <authorList>
            <person name="Goeker M."/>
        </authorList>
    </citation>
    <scope>NUCLEOTIDE SEQUENCE [LARGE SCALE GENOMIC DNA]</scope>
    <source>
        <strain evidence="1 2">DSM 17454</strain>
    </source>
</reference>
<gene>
    <name evidence="1" type="ORF">HNQ96_000778</name>
</gene>
<accession>A0A8E2B9X6</accession>
<evidence type="ECO:0000313" key="2">
    <source>
        <dbReference type="Proteomes" id="UP000532373"/>
    </source>
</evidence>
<proteinExistence type="predicted"/>
<name>A0A8E2B9X6_9HYPH</name>
<dbReference type="EMBL" id="JACHGI010000001">
    <property type="protein sequence ID" value="MBB6464931.1"/>
    <property type="molecule type" value="Genomic_DNA"/>
</dbReference>
<dbReference type="RefSeq" id="WP_184767463.1">
    <property type="nucleotide sequence ID" value="NZ_JACHGI010000001.1"/>
</dbReference>
<evidence type="ECO:0000313" key="1">
    <source>
        <dbReference type="EMBL" id="MBB6464931.1"/>
    </source>
</evidence>
<protein>
    <submittedName>
        <fullName evidence="1">Uncharacterized protein</fullName>
    </submittedName>
</protein>
<organism evidence="1 2">
    <name type="scientific">Aminobacter carboxidus</name>
    <dbReference type="NCBI Taxonomy" id="376165"/>
    <lineage>
        <taxon>Bacteria</taxon>
        <taxon>Pseudomonadati</taxon>
        <taxon>Pseudomonadota</taxon>
        <taxon>Alphaproteobacteria</taxon>
        <taxon>Hyphomicrobiales</taxon>
        <taxon>Phyllobacteriaceae</taxon>
        <taxon>Aminobacter</taxon>
    </lineage>
</organism>